<proteinExistence type="predicted"/>
<evidence type="ECO:0000313" key="2">
    <source>
        <dbReference type="Proteomes" id="UP000480854"/>
    </source>
</evidence>
<evidence type="ECO:0000313" key="1">
    <source>
        <dbReference type="EMBL" id="KAA0680918.1"/>
    </source>
</evidence>
<name>A0A9W7TZB6_9PROT</name>
<comment type="caution">
    <text evidence="1">The sequence shown here is derived from an EMBL/GenBank/DDBJ whole genome shotgun (WGS) entry which is preliminary data.</text>
</comment>
<protein>
    <submittedName>
        <fullName evidence="1">Uncharacterized protein</fullName>
    </submittedName>
</protein>
<keyword evidence="2" id="KW-1185">Reference proteome</keyword>
<organism evidence="1 2">
    <name type="scientific">Roseomonas genomospecies 6</name>
    <dbReference type="NCBI Taxonomy" id="214106"/>
    <lineage>
        <taxon>Bacteria</taxon>
        <taxon>Pseudomonadati</taxon>
        <taxon>Pseudomonadota</taxon>
        <taxon>Alphaproteobacteria</taxon>
        <taxon>Acetobacterales</taxon>
        <taxon>Roseomonadaceae</taxon>
        <taxon>Roseomonas</taxon>
    </lineage>
</organism>
<dbReference type="Proteomes" id="UP000480854">
    <property type="component" value="Unassembled WGS sequence"/>
</dbReference>
<dbReference type="EMBL" id="QOKW01000007">
    <property type="protein sequence ID" value="KAA0680918.1"/>
    <property type="molecule type" value="Genomic_DNA"/>
</dbReference>
<reference evidence="1 2" key="1">
    <citation type="submission" date="2018-07" db="EMBL/GenBank/DDBJ databases">
        <title>Genome sequence of Azospirillum sp. ATCC 49961.</title>
        <authorList>
            <person name="Sant'Anna F.H."/>
            <person name="Baldani J.I."/>
            <person name="Zilli J.E."/>
            <person name="Reis V.M."/>
            <person name="Hartmann A."/>
            <person name="Cruz L."/>
            <person name="de Souza E.M."/>
            <person name="de Oliveira Pedrosa F."/>
            <person name="Passaglia L.M.P."/>
        </authorList>
    </citation>
    <scope>NUCLEOTIDE SEQUENCE [LARGE SCALE GENOMIC DNA]</scope>
    <source>
        <strain evidence="1 2">ATCC 49961</strain>
    </source>
</reference>
<dbReference type="RefSeq" id="WP_149468931.1">
    <property type="nucleotide sequence ID" value="NZ_QOKW01000007.1"/>
</dbReference>
<accession>A0A9W7TZB6</accession>
<gene>
    <name evidence="1" type="ORF">DS843_10920</name>
</gene>
<sequence>MVARSRTDLILSLPEDLTPEQLRYDVRPFLSLSNSNKSRHFGFSFSPPTHFTRIVVDCDKVQRGTATGVCELMSLLDWLKVNGSLPITLKRAPRLSHVGLDQQLKPLTTSLTAFPLIPKRIDIPHFHPATSDVGWEHRNRLMKIARRLANNVASTLPEVGDSLFHKTALEFLQEGLLNAYEHGFALSESGGRVWVAASLRPAENPADSCWNWWHGQCASGATSVLELAIADSGAGVPEMLGDAFRKNEHTTEFHDTILEFALSPFGTRKSHEDHASETLRQGYRGLYRILHHTQALSGQTLLRSGLGLYGYGFAESDSFAIRATDLRATGPRRVAYNPTSALPGTTLSMCVALPLPLRAHPPRQASGTRTVEYDASHITAHPMLWQQSSRTVDDYVRQFNLGIKEDFVSRETAGTFKEPTGQGPRLTALIHPGPRLICTPGTDERERWNAMVIMMAENTHPNFIPVHFFFDVPQDDLRLAQETFWSVCTQKSFDMPVICGLQSPRDGHLYWFIFIPDQERASLRLSLTREFQGEKADDWGRMLEATYRNVVSVDRTASGFRLRLNLPDRVTAAFQSEVLGTMVRRLAETPTRSAPWYWEAGKDEKTLVKTRSGKIVKHYVTAFALCLNEPIVEMTMITMLEAHIDEMRAGKDGRVIMVPDDTSESSYILAKRLRSRLNARQRVEVIHVDQLNHSTKPNDIILAFTDAIHTSERIRNRLEKQSQEGLETHSVFACLDLRKPEAAWPAELPTLISVIRWPLLPPLKSDETETAGYTMVTIDALTHEMLPAGGDYGKKSSHVYYRDFAWRNPCVPFPKPDLLTRLQVAPEQIGYRIDLLPYGLQHVDERLNVARFQDDHALNDPVFREQVARWLAAVIGSIAPAQEHDVVLFCRDECGVFRSRRSLAERALELLEEIGQPLKSILWLAPLAATRKGARPILSHHPATRTLEAEAVALPKGDQTELALRQRQVADNYVALFVDSACASGRTIRDFLLPMVDIELQPRPSKLVVCPLVSRLPAMEEKILLRTRRLSTGWGDLHPDETSEQPEVSLHFAALLQLRTPVYANADLVPGLLRIKDLLVRIDETWHSDMRRWKSGVQGNLDSLVERITQVESYPLYVDLYDDAPERETRVTEDTLLIRQLLSLHQEGIAVISPLVSLLRKCTIVEKDHSLLVVLALEPDLLKDDILRGSFRDDIANLAMSALDLPASRRSSPLHSCALWVLRLLEEPFENQQDRIAKRCVLNEHLRGQWLSLIQTYPKGRGALSKTAKDAVTDLYMAHEGSQDDVRRMLSRCGNLLALWNEGISGRMPQDYQQAQHCIRTFLREARTRHDEVGFPVWNRFTRAFNQLPSVASPLPAFTSTDWRKAQDFLESSIIQALEAIHILSGPSRREEPHAAMSAARDAFHYARIATTDAARVAEWGKVLSNTMNRSVEWLFASNRGKIIGDNEATEQGGIIDRMLPEVVQEPVGLLLHTLTSELGERFQLELDLDPRLKRSNRLRLVSSSVAVSVGMLIREIWMEADRLPLVWDKQINLLRRVFRLMAGNISNHGDHNFPCSITVRLLELGEGQKVSLTLKNLAKEPSVPGNGAGHSQINRLVDAAGGSFTQEINENLFVCHLVLPVEFISLEERT</sequence>